<feature type="compositionally biased region" description="Polar residues" evidence="4">
    <location>
        <begin position="427"/>
        <end position="437"/>
    </location>
</feature>
<name>A0AAE0M5R6_9PEZI</name>
<feature type="domain" description="Small-subunit processome Utp12" evidence="5">
    <location>
        <begin position="188"/>
        <end position="290"/>
    </location>
</feature>
<comment type="caution">
    <text evidence="6">The sequence shown here is derived from an EMBL/GenBank/DDBJ whole genome shotgun (WGS) entry which is preliminary data.</text>
</comment>
<dbReference type="InterPro" id="IPR007148">
    <property type="entry name" value="SSU_processome_Utp12"/>
</dbReference>
<dbReference type="GO" id="GO:0000462">
    <property type="term" value="P:maturation of SSU-rRNA from tricistronic rRNA transcript (SSU-rRNA, 5.8S rRNA, LSU-rRNA)"/>
    <property type="evidence" value="ECO:0007669"/>
    <property type="project" value="TreeGrafter"/>
</dbReference>
<feature type="compositionally biased region" description="Acidic residues" evidence="4">
    <location>
        <begin position="373"/>
        <end position="417"/>
    </location>
</feature>
<dbReference type="GO" id="GO:0005730">
    <property type="term" value="C:nucleolus"/>
    <property type="evidence" value="ECO:0007669"/>
    <property type="project" value="TreeGrafter"/>
</dbReference>
<evidence type="ECO:0000259" key="5">
    <source>
        <dbReference type="Pfam" id="PF04003"/>
    </source>
</evidence>
<protein>
    <submittedName>
        <fullName evidence="6">Dip2/Utp12 family-domain-containing protein</fullName>
    </submittedName>
</protein>
<dbReference type="Proteomes" id="UP001286456">
    <property type="component" value="Unassembled WGS sequence"/>
</dbReference>
<comment type="subcellular location">
    <subcellularLocation>
        <location evidence="1">Nucleus</location>
    </subcellularLocation>
</comment>
<evidence type="ECO:0000256" key="3">
    <source>
        <dbReference type="ARBA" id="ARBA00038335"/>
    </source>
</evidence>
<comment type="similarity">
    <text evidence="3">Belongs to the UTP5 family.</text>
</comment>
<reference evidence="6" key="1">
    <citation type="journal article" date="2023" name="Mol. Phylogenet. Evol.">
        <title>Genome-scale phylogeny and comparative genomics of the fungal order Sordariales.</title>
        <authorList>
            <person name="Hensen N."/>
            <person name="Bonometti L."/>
            <person name="Westerberg I."/>
            <person name="Brannstrom I.O."/>
            <person name="Guillou S."/>
            <person name="Cros-Aarteil S."/>
            <person name="Calhoun S."/>
            <person name="Haridas S."/>
            <person name="Kuo A."/>
            <person name="Mondo S."/>
            <person name="Pangilinan J."/>
            <person name="Riley R."/>
            <person name="LaButti K."/>
            <person name="Andreopoulos B."/>
            <person name="Lipzen A."/>
            <person name="Chen C."/>
            <person name="Yan M."/>
            <person name="Daum C."/>
            <person name="Ng V."/>
            <person name="Clum A."/>
            <person name="Steindorff A."/>
            <person name="Ohm R.A."/>
            <person name="Martin F."/>
            <person name="Silar P."/>
            <person name="Natvig D.O."/>
            <person name="Lalanne C."/>
            <person name="Gautier V."/>
            <person name="Ament-Velasquez S.L."/>
            <person name="Kruys A."/>
            <person name="Hutchinson M.I."/>
            <person name="Powell A.J."/>
            <person name="Barry K."/>
            <person name="Miller A.N."/>
            <person name="Grigoriev I.V."/>
            <person name="Debuchy R."/>
            <person name="Gladieux P."/>
            <person name="Hiltunen Thoren M."/>
            <person name="Johannesson H."/>
        </authorList>
    </citation>
    <scope>NUCLEOTIDE SEQUENCE</scope>
    <source>
        <strain evidence="6">SMH4131-1</strain>
    </source>
</reference>
<organism evidence="6 7">
    <name type="scientific">Cercophora scortea</name>
    <dbReference type="NCBI Taxonomy" id="314031"/>
    <lineage>
        <taxon>Eukaryota</taxon>
        <taxon>Fungi</taxon>
        <taxon>Dikarya</taxon>
        <taxon>Ascomycota</taxon>
        <taxon>Pezizomycotina</taxon>
        <taxon>Sordariomycetes</taxon>
        <taxon>Sordariomycetidae</taxon>
        <taxon>Sordariales</taxon>
        <taxon>Lasiosphaeriaceae</taxon>
        <taxon>Cercophora</taxon>
    </lineage>
</organism>
<feature type="region of interest" description="Disordered" evidence="4">
    <location>
        <begin position="352"/>
        <end position="437"/>
    </location>
</feature>
<feature type="region of interest" description="Disordered" evidence="4">
    <location>
        <begin position="1"/>
        <end position="131"/>
    </location>
</feature>
<sequence length="437" mass="46343">MSTKRKPLTAVAAPFVRQSAKAPTKSKIDETRTSVTTAGQSLKKATADTVDIESDLDEEEDSDNKEAQSEDDDDDDAATPAHKAAAAPVSKSKITQEDTDMVSAKSDDGQDDPAAAAAEEEDDGEATFGDLVRGSSTVDVPAALAAQAAASLASRADVSAQHRSLVDGAPINSTSLGTVLNQALRTDDADLLESCLQTSDVKIIQNTINRMDSSLAGVLLSKLAARMHRRPGRAFGLMKWMQWTMVAHGGTLVTQPDLVTRLGELNRVLEERSRGLSSLLALKGKLDMLDAQMRFRKSVKASSSAAAGGKAIRAAGDEDESEEEDEEDVDEPGVVYVEGEDNVLRAITNGSAAAASRGADDEDDFPVTNGIDGDSEDESEDEDYEDDGVEDLADAESMDEDEVDHDDVDESGEDSDGEVAGPPTKMQKVSSKFSKKK</sequence>
<evidence type="ECO:0000256" key="4">
    <source>
        <dbReference type="SAM" id="MobiDB-lite"/>
    </source>
</evidence>
<keyword evidence="2" id="KW-0539">Nucleus</keyword>
<dbReference type="PANTHER" id="PTHR44267">
    <property type="entry name" value="WD REPEAT-CONTAINING PROTEIN 43"/>
    <property type="match status" value="1"/>
</dbReference>
<feature type="compositionally biased region" description="Acidic residues" evidence="4">
    <location>
        <begin position="317"/>
        <end position="331"/>
    </location>
</feature>
<keyword evidence="7" id="KW-1185">Reference proteome</keyword>
<accession>A0AAE0M5R6</accession>
<dbReference type="PANTHER" id="PTHR44267:SF1">
    <property type="entry name" value="WD REPEAT-CONTAINING PROTEIN 43"/>
    <property type="match status" value="1"/>
</dbReference>
<dbReference type="EMBL" id="JAUEPO010000005">
    <property type="protein sequence ID" value="KAK3320476.1"/>
    <property type="molecule type" value="Genomic_DNA"/>
</dbReference>
<gene>
    <name evidence="6" type="ORF">B0T19DRAFT_241175</name>
</gene>
<dbReference type="AlphaFoldDB" id="A0AAE0M5R6"/>
<evidence type="ECO:0000313" key="7">
    <source>
        <dbReference type="Proteomes" id="UP001286456"/>
    </source>
</evidence>
<feature type="compositionally biased region" description="Acidic residues" evidence="4">
    <location>
        <begin position="50"/>
        <end position="77"/>
    </location>
</feature>
<dbReference type="InterPro" id="IPR052414">
    <property type="entry name" value="U3_snoRNA-assoc_WDR"/>
</dbReference>
<feature type="compositionally biased region" description="Low complexity" evidence="4">
    <location>
        <begin position="78"/>
        <end position="87"/>
    </location>
</feature>
<proteinExistence type="inferred from homology"/>
<feature type="region of interest" description="Disordered" evidence="4">
    <location>
        <begin position="306"/>
        <end position="334"/>
    </location>
</feature>
<dbReference type="Pfam" id="PF04003">
    <property type="entry name" value="Utp12"/>
    <property type="match status" value="1"/>
</dbReference>
<reference evidence="6" key="2">
    <citation type="submission" date="2023-06" db="EMBL/GenBank/DDBJ databases">
        <authorList>
            <consortium name="Lawrence Berkeley National Laboratory"/>
            <person name="Haridas S."/>
            <person name="Hensen N."/>
            <person name="Bonometti L."/>
            <person name="Westerberg I."/>
            <person name="Brannstrom I.O."/>
            <person name="Guillou S."/>
            <person name="Cros-Aarteil S."/>
            <person name="Calhoun S."/>
            <person name="Kuo A."/>
            <person name="Mondo S."/>
            <person name="Pangilinan J."/>
            <person name="Riley R."/>
            <person name="Labutti K."/>
            <person name="Andreopoulos B."/>
            <person name="Lipzen A."/>
            <person name="Chen C."/>
            <person name="Yanf M."/>
            <person name="Daum C."/>
            <person name="Ng V."/>
            <person name="Clum A."/>
            <person name="Steindorff A."/>
            <person name="Ohm R."/>
            <person name="Martin F."/>
            <person name="Silar P."/>
            <person name="Natvig D."/>
            <person name="Lalanne C."/>
            <person name="Gautier V."/>
            <person name="Ament-Velasquez S.L."/>
            <person name="Kruys A."/>
            <person name="Hutchinson M.I."/>
            <person name="Powell A.J."/>
            <person name="Barry K."/>
            <person name="Miller A.N."/>
            <person name="Grigoriev I.V."/>
            <person name="Debuchy R."/>
            <person name="Gladieux P."/>
            <person name="Thoren M.H."/>
            <person name="Johannesson H."/>
        </authorList>
    </citation>
    <scope>NUCLEOTIDE SEQUENCE</scope>
    <source>
        <strain evidence="6">SMH4131-1</strain>
    </source>
</reference>
<evidence type="ECO:0000256" key="2">
    <source>
        <dbReference type="ARBA" id="ARBA00023242"/>
    </source>
</evidence>
<evidence type="ECO:0000313" key="6">
    <source>
        <dbReference type="EMBL" id="KAK3320476.1"/>
    </source>
</evidence>
<evidence type="ECO:0000256" key="1">
    <source>
        <dbReference type="ARBA" id="ARBA00004123"/>
    </source>
</evidence>